<protein>
    <recommendedName>
        <fullName evidence="1">Protein kinase domain-containing protein</fullName>
    </recommendedName>
</protein>
<sequence>MSTIIVGTPGYLDPEYYTSNRLTEKSDVYGFGVSLMEVISCRPVISNIEDPEMNYIAKWMRTMVAQRNIKNIVDPRLKEAYESNSVWKAVRLALACISENSSERPTMNQVVIELKECLAMELNQRLEQRPLESRIH</sequence>
<reference evidence="2 3" key="1">
    <citation type="journal article" date="2009" name="Nat. Genet.">
        <title>The genome of the cucumber, Cucumis sativus L.</title>
        <authorList>
            <person name="Huang S."/>
            <person name="Li R."/>
            <person name="Zhang Z."/>
            <person name="Li L."/>
            <person name="Gu X."/>
            <person name="Fan W."/>
            <person name="Lucas W.J."/>
            <person name="Wang X."/>
            <person name="Xie B."/>
            <person name="Ni P."/>
            <person name="Ren Y."/>
            <person name="Zhu H."/>
            <person name="Li J."/>
            <person name="Lin K."/>
            <person name="Jin W."/>
            <person name="Fei Z."/>
            <person name="Li G."/>
            <person name="Staub J."/>
            <person name="Kilian A."/>
            <person name="van der Vossen E.A."/>
            <person name="Wu Y."/>
            <person name="Guo J."/>
            <person name="He J."/>
            <person name="Jia Z."/>
            <person name="Ren Y."/>
            <person name="Tian G."/>
            <person name="Lu Y."/>
            <person name="Ruan J."/>
            <person name="Qian W."/>
            <person name="Wang M."/>
            <person name="Huang Q."/>
            <person name="Li B."/>
            <person name="Xuan Z."/>
            <person name="Cao J."/>
            <person name="Asan"/>
            <person name="Wu Z."/>
            <person name="Zhang J."/>
            <person name="Cai Q."/>
            <person name="Bai Y."/>
            <person name="Zhao B."/>
            <person name="Han Y."/>
            <person name="Li Y."/>
            <person name="Li X."/>
            <person name="Wang S."/>
            <person name="Shi Q."/>
            <person name="Liu S."/>
            <person name="Cho W.K."/>
            <person name="Kim J.Y."/>
            <person name="Xu Y."/>
            <person name="Heller-Uszynska K."/>
            <person name="Miao H."/>
            <person name="Cheng Z."/>
            <person name="Zhang S."/>
            <person name="Wu J."/>
            <person name="Yang Y."/>
            <person name="Kang H."/>
            <person name="Li M."/>
            <person name="Liang H."/>
            <person name="Ren X."/>
            <person name="Shi Z."/>
            <person name="Wen M."/>
            <person name="Jian M."/>
            <person name="Yang H."/>
            <person name="Zhang G."/>
            <person name="Yang Z."/>
            <person name="Chen R."/>
            <person name="Liu S."/>
            <person name="Li J."/>
            <person name="Ma L."/>
            <person name="Liu H."/>
            <person name="Zhou Y."/>
            <person name="Zhao J."/>
            <person name="Fang X."/>
            <person name="Li G."/>
            <person name="Fang L."/>
            <person name="Li Y."/>
            <person name="Liu D."/>
            <person name="Zheng H."/>
            <person name="Zhang Y."/>
            <person name="Qin N."/>
            <person name="Li Z."/>
            <person name="Yang G."/>
            <person name="Yang S."/>
            <person name="Bolund L."/>
            <person name="Kristiansen K."/>
            <person name="Zheng H."/>
            <person name="Li S."/>
            <person name="Zhang X."/>
            <person name="Yang H."/>
            <person name="Wang J."/>
            <person name="Sun R."/>
            <person name="Zhang B."/>
            <person name="Jiang S."/>
            <person name="Wang J."/>
            <person name="Du Y."/>
            <person name="Li S."/>
        </authorList>
    </citation>
    <scope>NUCLEOTIDE SEQUENCE [LARGE SCALE GENOMIC DNA]</scope>
    <source>
        <strain evidence="3">cv. 9930</strain>
    </source>
</reference>
<dbReference type="SUPFAM" id="SSF56112">
    <property type="entry name" value="Protein kinase-like (PK-like)"/>
    <property type="match status" value="1"/>
</dbReference>
<dbReference type="Pfam" id="PF00069">
    <property type="entry name" value="Pkinase"/>
    <property type="match status" value="1"/>
</dbReference>
<dbReference type="EMBL" id="CM002928">
    <property type="protein sequence ID" value="KGN45558.1"/>
    <property type="molecule type" value="Genomic_DNA"/>
</dbReference>
<dbReference type="Proteomes" id="UP000029981">
    <property type="component" value="Chromosome 7"/>
</dbReference>
<dbReference type="Gramene" id="KGN45558">
    <property type="protein sequence ID" value="KGN45558"/>
    <property type="gene ID" value="Csa_7G452130"/>
</dbReference>
<keyword evidence="3" id="KW-1185">Reference proteome</keyword>
<dbReference type="PROSITE" id="PS50011">
    <property type="entry name" value="PROTEIN_KINASE_DOM"/>
    <property type="match status" value="1"/>
</dbReference>
<evidence type="ECO:0000313" key="3">
    <source>
        <dbReference type="Proteomes" id="UP000029981"/>
    </source>
</evidence>
<reference evidence="2 3" key="3">
    <citation type="journal article" date="2010" name="BMC Genomics">
        <title>Transcriptome sequencing and comparative analysis of cucumber flowers with different sex types.</title>
        <authorList>
            <person name="Guo S."/>
            <person name="Zheng Y."/>
            <person name="Joung J.G."/>
            <person name="Liu S."/>
            <person name="Zhang Z."/>
            <person name="Crasta O.R."/>
            <person name="Sobral B.W."/>
            <person name="Xu Y."/>
            <person name="Huang S."/>
            <person name="Fei Z."/>
        </authorList>
    </citation>
    <scope>NUCLEOTIDE SEQUENCE [LARGE SCALE GENOMIC DNA]</scope>
    <source>
        <strain evidence="3">cv. 9930</strain>
    </source>
</reference>
<reference evidence="2 3" key="2">
    <citation type="journal article" date="2009" name="PLoS ONE">
        <title>An integrated genetic and cytogenetic map of the cucumber genome.</title>
        <authorList>
            <person name="Ren Y."/>
            <person name="Zhang Z."/>
            <person name="Liu J."/>
            <person name="Staub J.E."/>
            <person name="Han Y."/>
            <person name="Cheng Z."/>
            <person name="Li X."/>
            <person name="Lu J."/>
            <person name="Miao H."/>
            <person name="Kang H."/>
            <person name="Xie B."/>
            <person name="Gu X."/>
            <person name="Wang X."/>
            <person name="Du Y."/>
            <person name="Jin W."/>
            <person name="Huang S."/>
        </authorList>
    </citation>
    <scope>NUCLEOTIDE SEQUENCE [LARGE SCALE GENOMIC DNA]</scope>
    <source>
        <strain evidence="3">cv. 9930</strain>
    </source>
</reference>
<dbReference type="InterPro" id="IPR011009">
    <property type="entry name" value="Kinase-like_dom_sf"/>
</dbReference>
<dbReference type="Gene3D" id="1.10.510.10">
    <property type="entry name" value="Transferase(Phosphotransferase) domain 1"/>
    <property type="match status" value="1"/>
</dbReference>
<dbReference type="PANTHER" id="PTHR45631:SF202">
    <property type="entry name" value="SENESCENCE-INDUCED RECEPTOR-LIKE SERINE_THREONINE-PROTEIN KINASE"/>
    <property type="match status" value="1"/>
</dbReference>
<feature type="domain" description="Protein kinase" evidence="1">
    <location>
        <begin position="1"/>
        <end position="118"/>
    </location>
</feature>
<gene>
    <name evidence="2" type="ORF">Csa_7G452130</name>
</gene>
<dbReference type="GO" id="GO:0004672">
    <property type="term" value="F:protein kinase activity"/>
    <property type="evidence" value="ECO:0007669"/>
    <property type="project" value="InterPro"/>
</dbReference>
<dbReference type="GO" id="GO:0005524">
    <property type="term" value="F:ATP binding"/>
    <property type="evidence" value="ECO:0007669"/>
    <property type="project" value="InterPro"/>
</dbReference>
<name>A0A0A0K7Y3_CUCSA</name>
<reference evidence="2 3" key="4">
    <citation type="journal article" date="2011" name="BMC Genomics">
        <title>RNA-Seq improves annotation of protein-coding genes in the cucumber genome.</title>
        <authorList>
            <person name="Li Z."/>
            <person name="Zhang Z."/>
            <person name="Yan P."/>
            <person name="Huang S."/>
            <person name="Fei Z."/>
            <person name="Lin K."/>
        </authorList>
    </citation>
    <scope>NUCLEOTIDE SEQUENCE [LARGE SCALE GENOMIC DNA]</scope>
    <source>
        <strain evidence="3">cv. 9930</strain>
    </source>
</reference>
<proteinExistence type="predicted"/>
<dbReference type="InterPro" id="IPR000719">
    <property type="entry name" value="Prot_kinase_dom"/>
</dbReference>
<organism evidence="2 3">
    <name type="scientific">Cucumis sativus</name>
    <name type="common">Cucumber</name>
    <dbReference type="NCBI Taxonomy" id="3659"/>
    <lineage>
        <taxon>Eukaryota</taxon>
        <taxon>Viridiplantae</taxon>
        <taxon>Streptophyta</taxon>
        <taxon>Embryophyta</taxon>
        <taxon>Tracheophyta</taxon>
        <taxon>Spermatophyta</taxon>
        <taxon>Magnoliopsida</taxon>
        <taxon>eudicotyledons</taxon>
        <taxon>Gunneridae</taxon>
        <taxon>Pentapetalae</taxon>
        <taxon>rosids</taxon>
        <taxon>fabids</taxon>
        <taxon>Cucurbitales</taxon>
        <taxon>Cucurbitaceae</taxon>
        <taxon>Benincaseae</taxon>
        <taxon>Cucumis</taxon>
    </lineage>
</organism>
<dbReference type="AlphaFoldDB" id="A0A0A0K7Y3"/>
<evidence type="ECO:0000259" key="1">
    <source>
        <dbReference type="PROSITE" id="PS50011"/>
    </source>
</evidence>
<dbReference type="OMA" id="NINSMWK"/>
<accession>A0A0A0K7Y3</accession>
<dbReference type="PANTHER" id="PTHR45631">
    <property type="entry name" value="OS07G0107800 PROTEIN-RELATED"/>
    <property type="match status" value="1"/>
</dbReference>
<evidence type="ECO:0000313" key="2">
    <source>
        <dbReference type="EMBL" id="KGN45558.1"/>
    </source>
</evidence>